<dbReference type="GO" id="GO:0019825">
    <property type="term" value="F:oxygen binding"/>
    <property type="evidence" value="ECO:0007669"/>
    <property type="project" value="InterPro"/>
</dbReference>
<dbReference type="PROSITE" id="PS01033">
    <property type="entry name" value="GLOBIN"/>
    <property type="match status" value="1"/>
</dbReference>
<dbReference type="Pfam" id="PF00042">
    <property type="entry name" value="Globin"/>
    <property type="match status" value="1"/>
</dbReference>
<dbReference type="InterPro" id="IPR002336">
    <property type="entry name" value="Erythrocruorin"/>
</dbReference>
<keyword evidence="3 6" id="KW-0561">Oxygen transport</keyword>
<feature type="domain" description="Globin" evidence="7">
    <location>
        <begin position="3"/>
        <end position="151"/>
    </location>
</feature>
<dbReference type="GO" id="GO:0005576">
    <property type="term" value="C:extracellular region"/>
    <property type="evidence" value="ECO:0007669"/>
    <property type="project" value="InterPro"/>
</dbReference>
<comment type="similarity">
    <text evidence="6">Belongs to the globin family.</text>
</comment>
<accession>T1GN60</accession>
<dbReference type="OMA" id="DSQQETW"/>
<evidence type="ECO:0000256" key="6">
    <source>
        <dbReference type="RuleBase" id="RU000356"/>
    </source>
</evidence>
<dbReference type="PANTHER" id="PTHR47217:SF1">
    <property type="entry name" value="GLOBIN-LIKE PROTEIN"/>
    <property type="match status" value="1"/>
</dbReference>
<dbReference type="HOGENOM" id="CLU_003827_13_1_1"/>
<keyword evidence="4" id="KW-0479">Metal-binding</keyword>
<evidence type="ECO:0000256" key="4">
    <source>
        <dbReference type="ARBA" id="ARBA00022723"/>
    </source>
</evidence>
<dbReference type="EMBL" id="CAQQ02161319">
    <property type="status" value="NOT_ANNOTATED_CDS"/>
    <property type="molecule type" value="Genomic_DNA"/>
</dbReference>
<dbReference type="AlphaFoldDB" id="T1GN60"/>
<dbReference type="EnsemblMetazoa" id="MESCA005002-RA">
    <property type="protein sequence ID" value="MESCA005002-PA"/>
    <property type="gene ID" value="MESCA005002"/>
</dbReference>
<dbReference type="InterPro" id="IPR009050">
    <property type="entry name" value="Globin-like_sf"/>
</dbReference>
<dbReference type="GO" id="GO:0005833">
    <property type="term" value="C:hemoglobin complex"/>
    <property type="evidence" value="ECO:0007669"/>
    <property type="project" value="InterPro"/>
</dbReference>
<dbReference type="PRINTS" id="PR00611">
    <property type="entry name" value="ERYTHCRUORIN"/>
</dbReference>
<evidence type="ECO:0000256" key="5">
    <source>
        <dbReference type="ARBA" id="ARBA00023004"/>
    </source>
</evidence>
<keyword evidence="2 6" id="KW-0349">Heme</keyword>
<organism evidence="8 9">
    <name type="scientific">Megaselia scalaris</name>
    <name type="common">Humpbacked fly</name>
    <name type="synonym">Phora scalaris</name>
    <dbReference type="NCBI Taxonomy" id="36166"/>
    <lineage>
        <taxon>Eukaryota</taxon>
        <taxon>Metazoa</taxon>
        <taxon>Ecdysozoa</taxon>
        <taxon>Arthropoda</taxon>
        <taxon>Hexapoda</taxon>
        <taxon>Insecta</taxon>
        <taxon>Pterygota</taxon>
        <taxon>Neoptera</taxon>
        <taxon>Endopterygota</taxon>
        <taxon>Diptera</taxon>
        <taxon>Brachycera</taxon>
        <taxon>Muscomorpha</taxon>
        <taxon>Platypezoidea</taxon>
        <taxon>Phoridae</taxon>
        <taxon>Megaseliini</taxon>
        <taxon>Megaselia</taxon>
    </lineage>
</organism>
<keyword evidence="5" id="KW-0408">Iron</keyword>
<dbReference type="InterPro" id="IPR000971">
    <property type="entry name" value="Globin"/>
</dbReference>
<evidence type="ECO:0000259" key="7">
    <source>
        <dbReference type="PROSITE" id="PS01033"/>
    </source>
</evidence>
<protein>
    <recommendedName>
        <fullName evidence="7">Globin domain-containing protein</fullName>
    </recommendedName>
</protein>
<dbReference type="STRING" id="36166.T1GN60"/>
<keyword evidence="1 6" id="KW-0813">Transport</keyword>
<reference evidence="9" key="1">
    <citation type="submission" date="2013-02" db="EMBL/GenBank/DDBJ databases">
        <authorList>
            <person name="Hughes D."/>
        </authorList>
    </citation>
    <scope>NUCLEOTIDE SEQUENCE</scope>
    <source>
        <strain>Durham</strain>
        <strain evidence="9">NC isolate 2 -- Noor lab</strain>
    </source>
</reference>
<dbReference type="Gene3D" id="1.10.490.10">
    <property type="entry name" value="Globins"/>
    <property type="match status" value="1"/>
</dbReference>
<dbReference type="SUPFAM" id="SSF46458">
    <property type="entry name" value="Globin-like"/>
    <property type="match status" value="1"/>
</dbReference>
<dbReference type="InterPro" id="IPR044399">
    <property type="entry name" value="Mb-like_M"/>
</dbReference>
<keyword evidence="9" id="KW-1185">Reference proteome</keyword>
<dbReference type="Proteomes" id="UP000015102">
    <property type="component" value="Unassembled WGS sequence"/>
</dbReference>
<evidence type="ECO:0000256" key="3">
    <source>
        <dbReference type="ARBA" id="ARBA00022621"/>
    </source>
</evidence>
<evidence type="ECO:0000256" key="2">
    <source>
        <dbReference type="ARBA" id="ARBA00022617"/>
    </source>
</evidence>
<dbReference type="PANTHER" id="PTHR47217">
    <property type="entry name" value="GLOBIN-LIKE PROTEIN"/>
    <property type="match status" value="1"/>
</dbReference>
<dbReference type="InterPro" id="IPR012292">
    <property type="entry name" value="Globin/Proto"/>
</dbReference>
<proteinExistence type="inferred from homology"/>
<dbReference type="GO" id="GO:0020037">
    <property type="term" value="F:heme binding"/>
    <property type="evidence" value="ECO:0007669"/>
    <property type="project" value="InterPro"/>
</dbReference>
<dbReference type="GO" id="GO:0005344">
    <property type="term" value="F:oxygen carrier activity"/>
    <property type="evidence" value="ECO:0007669"/>
    <property type="project" value="UniProtKB-KW"/>
</dbReference>
<reference evidence="8" key="2">
    <citation type="submission" date="2015-06" db="UniProtKB">
        <authorList>
            <consortium name="EnsemblMetazoa"/>
        </authorList>
    </citation>
    <scope>IDENTIFICATION</scope>
</reference>
<name>T1GN60_MEGSC</name>
<sequence>MMELSDFEVIEIKNTWKIPMADPSGSGQAILLKFFERYPHNKLKFQDFKDQSLDQLKTCPKFKAHASRIVRTFNEAINVLGTDYTDPALHEIFSKVAISHHKRGISKASYNELKEVILEIVVAVCEMNDCQKCAWEKLMETIYELISRPLIALKSEVGFLNILKFVCN</sequence>
<dbReference type="CDD" id="cd01040">
    <property type="entry name" value="Mb-like"/>
    <property type="match status" value="1"/>
</dbReference>
<evidence type="ECO:0000313" key="8">
    <source>
        <dbReference type="EnsemblMetazoa" id="MESCA005002-PA"/>
    </source>
</evidence>
<evidence type="ECO:0000256" key="1">
    <source>
        <dbReference type="ARBA" id="ARBA00022448"/>
    </source>
</evidence>
<evidence type="ECO:0000313" key="9">
    <source>
        <dbReference type="Proteomes" id="UP000015102"/>
    </source>
</evidence>
<dbReference type="GO" id="GO:0046872">
    <property type="term" value="F:metal ion binding"/>
    <property type="evidence" value="ECO:0007669"/>
    <property type="project" value="UniProtKB-KW"/>
</dbReference>